<evidence type="ECO:0000256" key="4">
    <source>
        <dbReference type="ARBA" id="ARBA00006252"/>
    </source>
</evidence>
<evidence type="ECO:0000256" key="6">
    <source>
        <dbReference type="ARBA" id="ARBA00022490"/>
    </source>
</evidence>
<dbReference type="InterPro" id="IPR051545">
    <property type="entry name" value="NAD(P)H_dehydrogenase_qn"/>
</dbReference>
<accession>A0A3B3Q953</accession>
<dbReference type="Pfam" id="PF02525">
    <property type="entry name" value="Flavodoxin_2"/>
    <property type="match status" value="1"/>
</dbReference>
<dbReference type="GO" id="GO:0001512">
    <property type="term" value="F:dihydronicotinamide riboside quinone reductase activity"/>
    <property type="evidence" value="ECO:0007669"/>
    <property type="project" value="UniProtKB-EC"/>
</dbReference>
<keyword evidence="11" id="KW-0862">Zinc</keyword>
<keyword evidence="7" id="KW-0597">Phosphoprotein</keyword>
<comment type="subcellular location">
    <subcellularLocation>
        <location evidence="3">Cytoplasm</location>
    </subcellularLocation>
</comment>
<evidence type="ECO:0000259" key="21">
    <source>
        <dbReference type="Pfam" id="PF02525"/>
    </source>
</evidence>
<dbReference type="GO" id="GO:0005829">
    <property type="term" value="C:cytosol"/>
    <property type="evidence" value="ECO:0007669"/>
    <property type="project" value="TreeGrafter"/>
</dbReference>
<evidence type="ECO:0000256" key="18">
    <source>
        <dbReference type="ARBA" id="ARBA00077696"/>
    </source>
</evidence>
<name>A0A3B3Q953_9TELE</name>
<dbReference type="SUPFAM" id="SSF52218">
    <property type="entry name" value="Flavoproteins"/>
    <property type="match status" value="1"/>
</dbReference>
<evidence type="ECO:0000256" key="15">
    <source>
        <dbReference type="ARBA" id="ARBA00066401"/>
    </source>
</evidence>
<evidence type="ECO:0000256" key="11">
    <source>
        <dbReference type="ARBA" id="ARBA00022833"/>
    </source>
</evidence>
<evidence type="ECO:0000256" key="7">
    <source>
        <dbReference type="ARBA" id="ARBA00022553"/>
    </source>
</evidence>
<keyword evidence="23" id="KW-1185">Reference proteome</keyword>
<keyword evidence="8" id="KW-0285">Flavoprotein</keyword>
<evidence type="ECO:0000256" key="10">
    <source>
        <dbReference type="ARBA" id="ARBA00022827"/>
    </source>
</evidence>
<dbReference type="InterPro" id="IPR003680">
    <property type="entry name" value="Flavodoxin_fold"/>
</dbReference>
<evidence type="ECO:0000256" key="17">
    <source>
        <dbReference type="ARBA" id="ARBA00077622"/>
    </source>
</evidence>
<keyword evidence="10" id="KW-0274">FAD</keyword>
<dbReference type="EC" id="1.10.5.1" evidence="15"/>
<evidence type="ECO:0000256" key="19">
    <source>
        <dbReference type="ARBA" id="ARBA00083661"/>
    </source>
</evidence>
<evidence type="ECO:0000313" key="23">
    <source>
        <dbReference type="Proteomes" id="UP000261540"/>
    </source>
</evidence>
<keyword evidence="9" id="KW-0479">Metal-binding</keyword>
<comment type="cofactor">
    <cofactor evidence="2">
        <name>FAD</name>
        <dbReference type="ChEBI" id="CHEBI:57692"/>
    </cofactor>
</comment>
<evidence type="ECO:0000256" key="16">
    <source>
        <dbReference type="ARBA" id="ARBA00073982"/>
    </source>
</evidence>
<keyword evidence="12" id="KW-0560">Oxidoreductase</keyword>
<evidence type="ECO:0000256" key="8">
    <source>
        <dbReference type="ARBA" id="ARBA00022630"/>
    </source>
</evidence>
<dbReference type="FunFam" id="3.40.50.360:FF:000030">
    <property type="entry name" value="ribosyldihydronicotinamide dehydrogenase [quinone]"/>
    <property type="match status" value="1"/>
</dbReference>
<dbReference type="PANTHER" id="PTHR10204:SF34">
    <property type="entry name" value="NAD(P)H DEHYDROGENASE [QUINONE] 1 ISOFORM 1"/>
    <property type="match status" value="1"/>
</dbReference>
<evidence type="ECO:0000256" key="3">
    <source>
        <dbReference type="ARBA" id="ARBA00004496"/>
    </source>
</evidence>
<comment type="similarity">
    <text evidence="4">Belongs to the NAD(P)H dehydrogenase (quinone) family.</text>
</comment>
<organism evidence="22 23">
    <name type="scientific">Paramormyrops kingsleyae</name>
    <dbReference type="NCBI Taxonomy" id="1676925"/>
    <lineage>
        <taxon>Eukaryota</taxon>
        <taxon>Metazoa</taxon>
        <taxon>Chordata</taxon>
        <taxon>Craniata</taxon>
        <taxon>Vertebrata</taxon>
        <taxon>Euteleostomi</taxon>
        <taxon>Actinopterygii</taxon>
        <taxon>Neopterygii</taxon>
        <taxon>Teleostei</taxon>
        <taxon>Osteoglossocephala</taxon>
        <taxon>Osteoglossomorpha</taxon>
        <taxon>Osteoglossiformes</taxon>
        <taxon>Mormyridae</taxon>
        <taxon>Paramormyrops</taxon>
    </lineage>
</organism>
<evidence type="ECO:0000256" key="12">
    <source>
        <dbReference type="ARBA" id="ARBA00023002"/>
    </source>
</evidence>
<evidence type="ECO:0000256" key="9">
    <source>
        <dbReference type="ARBA" id="ARBA00022723"/>
    </source>
</evidence>
<dbReference type="Proteomes" id="UP000261540">
    <property type="component" value="Unplaced"/>
</dbReference>
<dbReference type="GeneTree" id="ENSGT00940000156563"/>
<sequence>MCLVIRLSKVVQVFSLTLQCDSKLTVVLCTAAERNVLIVYAHQSNGSFNAAARDAAMEVLQSQGCRVTVSDLYAMGFRACATADDIIGELKNPDNFHYGEETVQAWKEGRLTDDIKAEHQKVREAQLIIFQFPMYWFSVPAILKGWIDRVLTQGFAFSLQNMYSNGNFKDKKVILSFTTGSTEGMFLPDGVHGDINVVLWPLQSGTLYFCGFQVLPPQIFWAPGHSPPETQKAMLVAWRKRLATLWEETPLSFTPTNLFDMSFSGGFRLLPQVKEQRQEEPYGLSTGHHLGKPIPPNNQTKASPPHD</sequence>
<evidence type="ECO:0000256" key="14">
    <source>
        <dbReference type="ARBA" id="ARBA00054856"/>
    </source>
</evidence>
<reference evidence="22" key="2">
    <citation type="submission" date="2025-09" db="UniProtKB">
        <authorList>
            <consortium name="Ensembl"/>
        </authorList>
    </citation>
    <scope>IDENTIFICATION</scope>
</reference>
<evidence type="ECO:0000313" key="22">
    <source>
        <dbReference type="Ensembl" id="ENSPKIP00000002708.1"/>
    </source>
</evidence>
<comment type="catalytic activity">
    <reaction evidence="13">
        <text>1-(beta-D-ribofuranosyl)-1,4-dihydronicotinamide + a quinone + H(+) = beta-nicotinamide D-riboside + a quinol</text>
        <dbReference type="Rhea" id="RHEA:12364"/>
        <dbReference type="ChEBI" id="CHEBI:15378"/>
        <dbReference type="ChEBI" id="CHEBI:15927"/>
        <dbReference type="ChEBI" id="CHEBI:24646"/>
        <dbReference type="ChEBI" id="CHEBI:55458"/>
        <dbReference type="ChEBI" id="CHEBI:132124"/>
        <dbReference type="EC" id="1.10.5.1"/>
    </reaction>
</comment>
<dbReference type="PANTHER" id="PTHR10204">
    <property type="entry name" value="NAD P H OXIDOREDUCTASE-RELATED"/>
    <property type="match status" value="1"/>
</dbReference>
<comment type="function">
    <text evidence="14">The enzyme apparently serves as a quinone reductase in connection with conjugation reactions of hydroquinones involved in detoxification pathways as well as in biosynthetic processes such as the vitamin K-dependent gamma-carboxylation of glutamate residues in prothrombin synthesis.</text>
</comment>
<evidence type="ECO:0000256" key="13">
    <source>
        <dbReference type="ARBA" id="ARBA00052759"/>
    </source>
</evidence>
<comment type="subunit">
    <text evidence="5">Homodimer.</text>
</comment>
<comment type="cofactor">
    <cofactor evidence="1">
        <name>Zn(2+)</name>
        <dbReference type="ChEBI" id="CHEBI:29105"/>
    </cofactor>
</comment>
<feature type="compositionally biased region" description="Polar residues" evidence="20">
    <location>
        <begin position="297"/>
        <end position="307"/>
    </location>
</feature>
<feature type="region of interest" description="Disordered" evidence="20">
    <location>
        <begin position="278"/>
        <end position="307"/>
    </location>
</feature>
<proteinExistence type="inferred from homology"/>
<dbReference type="GO" id="GO:0046872">
    <property type="term" value="F:metal ion binding"/>
    <property type="evidence" value="ECO:0007669"/>
    <property type="project" value="UniProtKB-KW"/>
</dbReference>
<dbReference type="InterPro" id="IPR029039">
    <property type="entry name" value="Flavoprotein-like_sf"/>
</dbReference>
<evidence type="ECO:0000256" key="1">
    <source>
        <dbReference type="ARBA" id="ARBA00001947"/>
    </source>
</evidence>
<evidence type="ECO:0000256" key="2">
    <source>
        <dbReference type="ARBA" id="ARBA00001974"/>
    </source>
</evidence>
<dbReference type="Gene3D" id="3.40.50.360">
    <property type="match status" value="1"/>
</dbReference>
<feature type="domain" description="Flavodoxin-like fold" evidence="21">
    <location>
        <begin position="35"/>
        <end position="241"/>
    </location>
</feature>
<evidence type="ECO:0000256" key="5">
    <source>
        <dbReference type="ARBA" id="ARBA00011738"/>
    </source>
</evidence>
<evidence type="ECO:0000256" key="20">
    <source>
        <dbReference type="SAM" id="MobiDB-lite"/>
    </source>
</evidence>
<dbReference type="Ensembl" id="ENSPKIT00000026658.1">
    <property type="protein sequence ID" value="ENSPKIP00000002708.1"/>
    <property type="gene ID" value="ENSPKIG00000020494.1"/>
</dbReference>
<dbReference type="GO" id="GO:0003955">
    <property type="term" value="F:NAD(P)H dehydrogenase (quinone) activity"/>
    <property type="evidence" value="ECO:0007669"/>
    <property type="project" value="TreeGrafter"/>
</dbReference>
<reference evidence="22" key="1">
    <citation type="submission" date="2025-08" db="UniProtKB">
        <authorList>
            <consortium name="Ensembl"/>
        </authorList>
    </citation>
    <scope>IDENTIFICATION</scope>
</reference>
<dbReference type="AlphaFoldDB" id="A0A3B3Q953"/>
<dbReference type="STRING" id="1676925.ENSPKIP00000002708"/>
<protein>
    <recommendedName>
        <fullName evidence="16">Ribosyldihydronicotinamide dehydrogenase [quinone]</fullName>
        <ecNumber evidence="15">1.10.5.1</ecNumber>
    </recommendedName>
    <alternativeName>
        <fullName evidence="19">NRH dehydrogenase [quinone] 2</fullName>
    </alternativeName>
    <alternativeName>
        <fullName evidence="18">NRH:quinone oxidoreductase 2</fullName>
    </alternativeName>
    <alternativeName>
        <fullName evidence="17">Quinone reductase 2</fullName>
    </alternativeName>
</protein>
<keyword evidence="6" id="KW-0963">Cytoplasm</keyword>